<evidence type="ECO:0000313" key="7">
    <source>
        <dbReference type="EMBL" id="UYP46062.1"/>
    </source>
</evidence>
<keyword evidence="4" id="KW-0680">Restriction system</keyword>
<evidence type="ECO:0000256" key="3">
    <source>
        <dbReference type="ARBA" id="ARBA00022691"/>
    </source>
</evidence>
<keyword evidence="3" id="KW-0949">S-adenosyl-L-methionine</keyword>
<dbReference type="PRINTS" id="PR00507">
    <property type="entry name" value="N12N6MTFRASE"/>
</dbReference>
<dbReference type="CDD" id="cd02440">
    <property type="entry name" value="AdoMet_MTases"/>
    <property type="match status" value="1"/>
</dbReference>
<dbReference type="InterPro" id="IPR029063">
    <property type="entry name" value="SAM-dependent_MTases_sf"/>
</dbReference>
<dbReference type="Proteomes" id="UP001208689">
    <property type="component" value="Chromosome"/>
</dbReference>
<dbReference type="Pfam" id="PF02384">
    <property type="entry name" value="N6_Mtase"/>
    <property type="match status" value="1"/>
</dbReference>
<dbReference type="EMBL" id="CP104013">
    <property type="protein sequence ID" value="UYP46062.1"/>
    <property type="molecule type" value="Genomic_DNA"/>
</dbReference>
<keyword evidence="1" id="KW-0489">Methyltransferase</keyword>
<evidence type="ECO:0000256" key="2">
    <source>
        <dbReference type="ARBA" id="ARBA00022679"/>
    </source>
</evidence>
<gene>
    <name evidence="7" type="ORF">NEF87_002347</name>
</gene>
<evidence type="ECO:0000259" key="5">
    <source>
        <dbReference type="Pfam" id="PF02384"/>
    </source>
</evidence>
<keyword evidence="2" id="KW-0808">Transferase</keyword>
<evidence type="ECO:0000313" key="8">
    <source>
        <dbReference type="Proteomes" id="UP001208689"/>
    </source>
</evidence>
<dbReference type="InterPro" id="IPR002052">
    <property type="entry name" value="DNA_methylase_N6_adenine_CS"/>
</dbReference>
<protein>
    <recommendedName>
        <fullName evidence="9">Site-specific DNA-methyltransferase (adenine-specific)</fullName>
    </recommendedName>
</protein>
<sequence length="804" mass="93186">MVMKNSVKSSFQIQREKLASIPQINKEEFLHFYHRIFKETNFHFQAFLKNNTSPASLKSTKNSEFHEDILEKHAIQATYLILNKIFSYYVIRSQIYHQFGRSISKLYDPSLLVPFSIQLQKNFAQMSSEYEFAPIFHENNWDRGYTFPEGLESSLITFINHFTTFDITQLSDDFIAELFQKLIPIKNRKALGQIYTPRDIAELMAELCIRKPDDIILDPACGCGTLLRKAYDQKKKLGQASSISLSHTQLLDQIWGVEIDEFPAHLAMMTLAYLDLSQITHVAGVLLEDFMQMGPMEKYIVRTKDLSSGKLLTREMPHKFDVIFANPPYIKQELIPNKKLMLKNLPLFASYRSIQNQSQRLSGQIPKVKLPLTAKTDYYGFFLWYSTYFLRENGMICFIIPNKWMDVKYGENIKEFLLSNYKILALIGFTKNVFQEAQVSTVIILAQKCSCKRERDSNIVKFLSLLDNSSRKSIHDIVYSKTPDSIVLQLKSQSYVFNNQENLLRTFVSQNKLVSDEKWSLKYLFQSKFAQVLQKVPLISMHNQEITSVVGGIKTGANDFYFPSSFSQNTFNIESQFLVPGIKSGRSLPKSFIVSRSDCIFLNIPQSIILEQFPGLQSYIHHGEQVKSYPKRPSIKWKPWYRIPPSNQDSPDILFLRHIDKNFRAIWNQLGCIVADGVRGLSIHDSTHILFYLGVCNSTFFYWQAHMMGRWEGQGDLQLLVYELKKFQIPDIRLIPAKNIQKVESSMKEIIDKTPRNSKSLKISSSLKKKLDFAVLACLKLDEHYNLLFNETQSMEAHRLNKKF</sequence>
<evidence type="ECO:0008006" key="9">
    <source>
        <dbReference type="Google" id="ProtNLM"/>
    </source>
</evidence>
<dbReference type="Pfam" id="PF22837">
    <property type="entry name" value="M_Eco57I_C"/>
    <property type="match status" value="1"/>
</dbReference>
<dbReference type="SUPFAM" id="SSF53335">
    <property type="entry name" value="S-adenosyl-L-methionine-dependent methyltransferases"/>
    <property type="match status" value="1"/>
</dbReference>
<evidence type="ECO:0000256" key="1">
    <source>
        <dbReference type="ARBA" id="ARBA00022603"/>
    </source>
</evidence>
<name>A0ABY6HT60_9ARCH</name>
<evidence type="ECO:0000259" key="6">
    <source>
        <dbReference type="Pfam" id="PF22837"/>
    </source>
</evidence>
<feature type="domain" description="Type II methyltransferase M.Eco57I C-terminal" evidence="6">
    <location>
        <begin position="517"/>
        <end position="749"/>
    </location>
</feature>
<proteinExistence type="predicted"/>
<accession>A0ABY6HT60</accession>
<reference evidence="7" key="1">
    <citation type="submission" date="2022-09" db="EMBL/GenBank/DDBJ databases">
        <title>Actin cytoskeleton and complex cell architecture in an #Asgard archaeon.</title>
        <authorList>
            <person name="Ponce Toledo R.I."/>
            <person name="Schleper C."/>
            <person name="Rodrigues Oliveira T."/>
            <person name="Wollweber F."/>
            <person name="Xu J."/>
            <person name="Rittmann S."/>
            <person name="Klingl A."/>
            <person name="Pilhofer M."/>
        </authorList>
    </citation>
    <scope>NUCLEOTIDE SEQUENCE</scope>
    <source>
        <strain evidence="7">B-35</strain>
    </source>
</reference>
<evidence type="ECO:0000256" key="4">
    <source>
        <dbReference type="ARBA" id="ARBA00022747"/>
    </source>
</evidence>
<dbReference type="PANTHER" id="PTHR33841">
    <property type="entry name" value="DNA METHYLTRANSFERASE YEEA-RELATED"/>
    <property type="match status" value="1"/>
</dbReference>
<organism evidence="7 8">
    <name type="scientific">Candidatus Lokiarchaeum ossiferum</name>
    <dbReference type="NCBI Taxonomy" id="2951803"/>
    <lineage>
        <taxon>Archaea</taxon>
        <taxon>Promethearchaeati</taxon>
        <taxon>Promethearchaeota</taxon>
        <taxon>Promethearchaeia</taxon>
        <taxon>Promethearchaeales</taxon>
        <taxon>Promethearchaeaceae</taxon>
        <taxon>Candidatus Lokiarchaeum</taxon>
    </lineage>
</organism>
<feature type="domain" description="DNA methylase adenine-specific" evidence="5">
    <location>
        <begin position="187"/>
        <end position="452"/>
    </location>
</feature>
<dbReference type="PROSITE" id="PS00092">
    <property type="entry name" value="N6_MTASE"/>
    <property type="match status" value="1"/>
</dbReference>
<dbReference type="InterPro" id="IPR003356">
    <property type="entry name" value="DNA_methylase_A-5"/>
</dbReference>
<keyword evidence="8" id="KW-1185">Reference proteome</keyword>
<dbReference type="InterPro" id="IPR054520">
    <property type="entry name" value="M_Eco57I_C"/>
</dbReference>
<dbReference type="Gene3D" id="3.40.50.150">
    <property type="entry name" value="Vaccinia Virus protein VP39"/>
    <property type="match status" value="1"/>
</dbReference>
<dbReference type="InterPro" id="IPR050953">
    <property type="entry name" value="N4_N6_ade-DNA_methylase"/>
</dbReference>
<dbReference type="PANTHER" id="PTHR33841:SF5">
    <property type="entry name" value="DNA METHYLASE (MODIFICATION METHYLASE) (METHYLTRANSFERASE)-RELATED"/>
    <property type="match status" value="1"/>
</dbReference>